<dbReference type="RefSeq" id="WP_114435351.1">
    <property type="nucleotide sequence ID" value="NZ_QPJI01000019.1"/>
</dbReference>
<name>A0A368X5P9_MARNT</name>
<dbReference type="EMBL" id="QPJI01000019">
    <property type="protein sequence ID" value="RCW63320.1"/>
    <property type="molecule type" value="Genomic_DNA"/>
</dbReference>
<gene>
    <name evidence="1" type="ORF">DET61_11990</name>
</gene>
<dbReference type="Proteomes" id="UP000253647">
    <property type="component" value="Unassembled WGS sequence"/>
</dbReference>
<dbReference type="AlphaFoldDB" id="A0A368X5P9"/>
<comment type="caution">
    <text evidence="1">The sequence shown here is derived from an EMBL/GenBank/DDBJ whole genome shotgun (WGS) entry which is preliminary data.</text>
</comment>
<sequence length="91" mass="10444">MPQAKKHGVLPLPKIPYQRVMSMPTIEIRFNERSTMPERLERRSEELGISVEQLVKRFISSGMQDFESDEGPAIPGESLEDFLVKNGAWKK</sequence>
<evidence type="ECO:0000313" key="1">
    <source>
        <dbReference type="EMBL" id="RCW63320.1"/>
    </source>
</evidence>
<proteinExistence type="predicted"/>
<reference evidence="1 2" key="1">
    <citation type="submission" date="2018-07" db="EMBL/GenBank/DDBJ databases">
        <title>Freshwater and sediment microbial communities from various areas in North America, analyzing microbe dynamics in response to fracking.</title>
        <authorList>
            <person name="Lamendella R."/>
        </authorList>
    </citation>
    <scope>NUCLEOTIDE SEQUENCE [LARGE SCALE GENOMIC DNA]</scope>
    <source>
        <strain evidence="1 2">105B</strain>
    </source>
</reference>
<organism evidence="1 2">
    <name type="scientific">Marinobacter nauticus</name>
    <name type="common">Marinobacter hydrocarbonoclasticus</name>
    <name type="synonym">Marinobacter aquaeolei</name>
    <dbReference type="NCBI Taxonomy" id="2743"/>
    <lineage>
        <taxon>Bacteria</taxon>
        <taxon>Pseudomonadati</taxon>
        <taxon>Pseudomonadota</taxon>
        <taxon>Gammaproteobacteria</taxon>
        <taxon>Pseudomonadales</taxon>
        <taxon>Marinobacteraceae</taxon>
        <taxon>Marinobacter</taxon>
    </lineage>
</organism>
<accession>A0A368X5P9</accession>
<protein>
    <submittedName>
        <fullName evidence="1">Uncharacterized protein</fullName>
    </submittedName>
</protein>
<evidence type="ECO:0000313" key="2">
    <source>
        <dbReference type="Proteomes" id="UP000253647"/>
    </source>
</evidence>